<dbReference type="AlphaFoldDB" id="A0A6N9PZU2"/>
<protein>
    <submittedName>
        <fullName evidence="2">Uncharacterized protein</fullName>
    </submittedName>
</protein>
<evidence type="ECO:0000256" key="1">
    <source>
        <dbReference type="SAM" id="Phobius"/>
    </source>
</evidence>
<dbReference type="RefSeq" id="WP_160645132.1">
    <property type="nucleotide sequence ID" value="NZ_SIJB01000013.1"/>
</dbReference>
<keyword evidence="1" id="KW-1133">Transmembrane helix</keyword>
<evidence type="ECO:0000313" key="3">
    <source>
        <dbReference type="Proteomes" id="UP000448943"/>
    </source>
</evidence>
<keyword evidence="3" id="KW-1185">Reference proteome</keyword>
<organism evidence="2 3">
    <name type="scientific">Chengkuizengella marina</name>
    <dbReference type="NCBI Taxonomy" id="2507566"/>
    <lineage>
        <taxon>Bacteria</taxon>
        <taxon>Bacillati</taxon>
        <taxon>Bacillota</taxon>
        <taxon>Bacilli</taxon>
        <taxon>Bacillales</taxon>
        <taxon>Paenibacillaceae</taxon>
        <taxon>Chengkuizengella</taxon>
    </lineage>
</organism>
<dbReference type="EMBL" id="SIJB01000013">
    <property type="protein sequence ID" value="NBI28342.1"/>
    <property type="molecule type" value="Genomic_DNA"/>
</dbReference>
<keyword evidence="1" id="KW-0472">Membrane</keyword>
<accession>A0A6N9PZU2</accession>
<sequence length="78" mass="9288">MRKRVIVFLLLSYLYFFFLTIDFIYEFFLSNNIAEYNGPFGSLLNLYILRFVGSIAFIIGSTAVAYKEIKDRKKRKNR</sequence>
<keyword evidence="1" id="KW-0812">Transmembrane</keyword>
<gene>
    <name evidence="2" type="ORF">ERL59_05175</name>
</gene>
<proteinExistence type="predicted"/>
<feature type="transmembrane region" description="Helical" evidence="1">
    <location>
        <begin position="7"/>
        <end position="28"/>
    </location>
</feature>
<dbReference type="Proteomes" id="UP000448943">
    <property type="component" value="Unassembled WGS sequence"/>
</dbReference>
<evidence type="ECO:0000313" key="2">
    <source>
        <dbReference type="EMBL" id="NBI28342.1"/>
    </source>
</evidence>
<dbReference type="OrthoDB" id="9862132at2"/>
<feature type="transmembrane region" description="Helical" evidence="1">
    <location>
        <begin position="48"/>
        <end position="66"/>
    </location>
</feature>
<reference evidence="2 3" key="1">
    <citation type="submission" date="2019-01" db="EMBL/GenBank/DDBJ databases">
        <title>Chengkuizengella sp. nov., isolated from deep-sea sediment of East Pacific Ocean.</title>
        <authorList>
            <person name="Yang J."/>
            <person name="Lai Q."/>
            <person name="Shao Z."/>
        </authorList>
    </citation>
    <scope>NUCLEOTIDE SEQUENCE [LARGE SCALE GENOMIC DNA]</scope>
    <source>
        <strain evidence="2 3">YPA3-1-1</strain>
    </source>
</reference>
<comment type="caution">
    <text evidence="2">The sequence shown here is derived from an EMBL/GenBank/DDBJ whole genome shotgun (WGS) entry which is preliminary data.</text>
</comment>
<name>A0A6N9PZU2_9BACL</name>